<dbReference type="FunFam" id="1.25.40.10:FF:000090">
    <property type="entry name" value="Pentatricopeptide repeat-containing protein, chloroplastic"/>
    <property type="match status" value="1"/>
</dbReference>
<name>A0A0E0LAR6_ORYPU</name>
<dbReference type="STRING" id="4537.A0A0E0LAR6"/>
<dbReference type="Gene3D" id="3.40.50.720">
    <property type="entry name" value="NAD(P)-binding Rossmann-like Domain"/>
    <property type="match status" value="1"/>
</dbReference>
<dbReference type="InterPro" id="IPR002885">
    <property type="entry name" value="PPR_rpt"/>
</dbReference>
<feature type="repeat" description="PPR" evidence="5">
    <location>
        <begin position="415"/>
        <end position="449"/>
    </location>
</feature>
<dbReference type="GO" id="GO:0003723">
    <property type="term" value="F:RNA binding"/>
    <property type="evidence" value="ECO:0007669"/>
    <property type="project" value="InterPro"/>
</dbReference>
<dbReference type="InterPro" id="IPR011128">
    <property type="entry name" value="G3P_DH_NAD-dep_N"/>
</dbReference>
<keyword evidence="2" id="KW-0677">Repeat</keyword>
<protein>
    <recommendedName>
        <fullName evidence="7">Glycerol-3-phosphate dehydrogenase [NAD(+)]</fullName>
        <ecNumber evidence="7">1.1.1.8</ecNumber>
    </recommendedName>
</protein>
<dbReference type="InterPro" id="IPR008927">
    <property type="entry name" value="6-PGluconate_DH-like_C_sf"/>
</dbReference>
<evidence type="ECO:0000256" key="5">
    <source>
        <dbReference type="PROSITE-ProRule" id="PRU00708"/>
    </source>
</evidence>
<dbReference type="GO" id="GO:0046168">
    <property type="term" value="P:glycerol-3-phosphate catabolic process"/>
    <property type="evidence" value="ECO:0007669"/>
    <property type="project" value="UniProtKB-UniRule"/>
</dbReference>
<dbReference type="InterPro" id="IPR046960">
    <property type="entry name" value="PPR_At4g14850-like_plant"/>
</dbReference>
<sequence length="824" mass="90288">MRGFLRHADSRTPRAFVQLLAAQPPGPSAADQCHAAATKLGFFASNLFANTALLAFYCRSCRLREAQHLFDQMPVRTVVTWNTLIYGHAQSSAPDLAVAAFARMVCAGISPTASSVSSVLVACVRLEDAGTGAMLHSVGLRCGFCASVVVGTALVDMYAKCRHLGAAQQVFGEMEEKNVATFTALVTGFVLSRRPHDAMLLVREMERYGVAPNLMTYSSLLSSFVSMEDIDHGKQVHCAVLKKGLEHDPFVLSAVVTMYSKCGILEDFVKVQMSVSCQDQVSFNSIISGLSCLGRGKEAFQHFLEMRRHGTDMDVFTFASVLKAIGSSSSLLEGRQVHTLILKIGYDSVVDVQNSLISMYARHGAIGESNGVFISMEAPNLVSWNSLISRCAQHGHGKEVVEMFEQMRRLHVQPDHITFLSVLTACSHVGLVDKGLEYFNLMKDEGYLVGARTEHYACMVDLLGRAGYLNEAEYLINGMPIKPGASVYRALLSACQIHGNLEIAIRVSKRLIELNPHDSSVHVQLSNAFAGDGRWGNAAEIREAMSGKGIVKEPSWSHEVRMWVFEEILPTGKKLSESINQANENCKYLPGIKLRANVIADPDLENAVKDANMLVFVTPHQFVEGTCKKLVGKLRPGTEAISLIKGMEAKMEGPCMISKLITDILGINCCIAVEKFSEVTIGYKKDKEVATRWAKLFTTPYFLVEDIEGVELCGTLKNVVAIAAGLVDGLDMGNNTKAAIMRIGLREMSFDELEAEMLHGQKLQGVSTAKEVYEVLTYRGWQELFPLLSTVHEICIGQLPPTSIVEYSEHTPNLSIISGSNAYY</sequence>
<feature type="domain" description="Glycerol-3-phosphate dehydrogenase NAD-dependent N-terminal" evidence="8">
    <location>
        <begin position="529"/>
        <end position="670"/>
    </location>
</feature>
<feature type="domain" description="Glycerol-3-phosphate dehydrogenase NAD-dependent C-terminal" evidence="9">
    <location>
        <begin position="706"/>
        <end position="749"/>
    </location>
</feature>
<dbReference type="InterPro" id="IPR036291">
    <property type="entry name" value="NAD(P)-bd_dom_sf"/>
</dbReference>
<dbReference type="Pfam" id="PF13041">
    <property type="entry name" value="PPR_2"/>
    <property type="match status" value="3"/>
</dbReference>
<dbReference type="PROSITE" id="PS00957">
    <property type="entry name" value="NAD_G3PDH"/>
    <property type="match status" value="1"/>
</dbReference>
<evidence type="ECO:0000256" key="1">
    <source>
        <dbReference type="ARBA" id="ARBA00011009"/>
    </source>
</evidence>
<evidence type="ECO:0000259" key="8">
    <source>
        <dbReference type="Pfam" id="PF01210"/>
    </source>
</evidence>
<dbReference type="Pfam" id="PF01535">
    <property type="entry name" value="PPR"/>
    <property type="match status" value="3"/>
</dbReference>
<dbReference type="FunFam" id="1.25.40.10:FF:000986">
    <property type="entry name" value="Os07g0203900 protein"/>
    <property type="match status" value="1"/>
</dbReference>
<dbReference type="InterPro" id="IPR006168">
    <property type="entry name" value="G3P_DH_NAD-dep"/>
</dbReference>
<proteinExistence type="inferred from homology"/>
<dbReference type="GO" id="GO:0141152">
    <property type="term" value="F:glycerol-3-phosphate dehydrogenase (NAD+) activity"/>
    <property type="evidence" value="ECO:0007669"/>
    <property type="project" value="UniProtKB-UniRule"/>
</dbReference>
<evidence type="ECO:0000256" key="4">
    <source>
        <dbReference type="ARBA" id="ARBA00023002"/>
    </source>
</evidence>
<organism evidence="10">
    <name type="scientific">Oryza punctata</name>
    <name type="common">Red rice</name>
    <dbReference type="NCBI Taxonomy" id="4537"/>
    <lineage>
        <taxon>Eukaryota</taxon>
        <taxon>Viridiplantae</taxon>
        <taxon>Streptophyta</taxon>
        <taxon>Embryophyta</taxon>
        <taxon>Tracheophyta</taxon>
        <taxon>Spermatophyta</taxon>
        <taxon>Magnoliopsida</taxon>
        <taxon>Liliopsida</taxon>
        <taxon>Poales</taxon>
        <taxon>Poaceae</taxon>
        <taxon>BOP clade</taxon>
        <taxon>Oryzoideae</taxon>
        <taxon>Oryzeae</taxon>
        <taxon>Oryzinae</taxon>
        <taxon>Oryza</taxon>
    </lineage>
</organism>
<dbReference type="eggNOG" id="KOG2711">
    <property type="taxonomic scope" value="Eukaryota"/>
</dbReference>
<feature type="repeat" description="PPR" evidence="5">
    <location>
        <begin position="77"/>
        <end position="111"/>
    </location>
</feature>
<keyword evidence="11" id="KW-1185">Reference proteome</keyword>
<comment type="catalytic activity">
    <reaction evidence="7">
        <text>sn-glycerol 3-phosphate + NAD(+) = dihydroxyacetone phosphate + NADH + H(+)</text>
        <dbReference type="Rhea" id="RHEA:11092"/>
        <dbReference type="ChEBI" id="CHEBI:15378"/>
        <dbReference type="ChEBI" id="CHEBI:57540"/>
        <dbReference type="ChEBI" id="CHEBI:57597"/>
        <dbReference type="ChEBI" id="CHEBI:57642"/>
        <dbReference type="ChEBI" id="CHEBI:57945"/>
        <dbReference type="EC" id="1.1.1.8"/>
    </reaction>
</comment>
<dbReference type="EC" id="1.1.1.8" evidence="7"/>
<keyword evidence="3" id="KW-0809">Transit peptide</keyword>
<comment type="similarity">
    <text evidence="1 6">Belongs to the NAD-dependent glycerol-3-phosphate dehydrogenase family.</text>
</comment>
<keyword evidence="4 6" id="KW-0560">Oxidoreductase</keyword>
<dbReference type="NCBIfam" id="TIGR00756">
    <property type="entry name" value="PPR"/>
    <property type="match status" value="5"/>
</dbReference>
<evidence type="ECO:0000313" key="11">
    <source>
        <dbReference type="Proteomes" id="UP000026962"/>
    </source>
</evidence>
<dbReference type="PRINTS" id="PR00077">
    <property type="entry name" value="GPDHDRGNASE"/>
</dbReference>
<dbReference type="SUPFAM" id="SSF51735">
    <property type="entry name" value="NAD(P)-binding Rossmann-fold domains"/>
    <property type="match status" value="1"/>
</dbReference>
<dbReference type="FunFam" id="1.25.40.10:FF:000691">
    <property type="entry name" value="Pentatricopeptide repeat-containing protein"/>
    <property type="match status" value="1"/>
</dbReference>
<dbReference type="EnsemblPlants" id="OPUNC06G11400.2">
    <property type="protein sequence ID" value="OPUNC06G11400.2"/>
    <property type="gene ID" value="OPUNC06G11400"/>
</dbReference>
<feature type="repeat" description="PPR" evidence="5">
    <location>
        <begin position="279"/>
        <end position="313"/>
    </location>
</feature>
<dbReference type="Proteomes" id="UP000026962">
    <property type="component" value="Chromosome 6"/>
</dbReference>
<dbReference type="PROSITE" id="PS51375">
    <property type="entry name" value="PPR"/>
    <property type="match status" value="5"/>
</dbReference>
<dbReference type="eggNOG" id="KOG4197">
    <property type="taxonomic scope" value="Eukaryota"/>
</dbReference>
<dbReference type="Gene3D" id="1.25.40.10">
    <property type="entry name" value="Tetratricopeptide repeat domain"/>
    <property type="match status" value="4"/>
</dbReference>
<dbReference type="GO" id="GO:0051287">
    <property type="term" value="F:NAD binding"/>
    <property type="evidence" value="ECO:0007669"/>
    <property type="project" value="UniProtKB-UniRule"/>
</dbReference>
<dbReference type="GO" id="GO:0009451">
    <property type="term" value="P:RNA modification"/>
    <property type="evidence" value="ECO:0007669"/>
    <property type="project" value="InterPro"/>
</dbReference>
<dbReference type="PANTHER" id="PTHR47926">
    <property type="entry name" value="PENTATRICOPEPTIDE REPEAT-CONTAINING PROTEIN"/>
    <property type="match status" value="1"/>
</dbReference>
<dbReference type="HOGENOM" id="CLU_018029_0_0_1"/>
<evidence type="ECO:0000256" key="7">
    <source>
        <dbReference type="RuleBase" id="RU361243"/>
    </source>
</evidence>
<dbReference type="InterPro" id="IPR006109">
    <property type="entry name" value="G3P_DH_NAD-dep_C"/>
</dbReference>
<dbReference type="OMA" id="RTKHYAC"/>
<reference evidence="10" key="2">
    <citation type="submission" date="2018-05" db="EMBL/GenBank/DDBJ databases">
        <title>OpunRS2 (Oryza punctata Reference Sequence Version 2).</title>
        <authorList>
            <person name="Zhang J."/>
            <person name="Kudrna D."/>
            <person name="Lee S."/>
            <person name="Talag J."/>
            <person name="Welchert J."/>
            <person name="Wing R.A."/>
        </authorList>
    </citation>
    <scope>NUCLEOTIDE SEQUENCE [LARGE SCALE GENOMIC DNA]</scope>
</reference>
<dbReference type="Gene3D" id="1.10.1040.10">
    <property type="entry name" value="N-(1-d-carboxylethyl)-l-norvaline Dehydrogenase, domain 2"/>
    <property type="match status" value="2"/>
</dbReference>
<dbReference type="Pfam" id="PF01210">
    <property type="entry name" value="NAD_Gly3P_dh_N"/>
    <property type="match status" value="1"/>
</dbReference>
<dbReference type="GO" id="GO:0005975">
    <property type="term" value="P:carbohydrate metabolic process"/>
    <property type="evidence" value="ECO:0007669"/>
    <property type="project" value="InterPro"/>
</dbReference>
<dbReference type="InterPro" id="IPR013328">
    <property type="entry name" value="6PGD_dom2"/>
</dbReference>
<dbReference type="Pfam" id="PF07479">
    <property type="entry name" value="NAD_Gly3P_dh_C"/>
    <property type="match status" value="2"/>
</dbReference>
<evidence type="ECO:0000313" key="10">
    <source>
        <dbReference type="EnsemblPlants" id="OPUNC06G11400.2"/>
    </source>
</evidence>
<reference evidence="10" key="1">
    <citation type="submission" date="2015-04" db="UniProtKB">
        <authorList>
            <consortium name="EnsemblPlants"/>
        </authorList>
    </citation>
    <scope>IDENTIFICATION</scope>
</reference>
<feature type="repeat" description="PPR" evidence="5">
    <location>
        <begin position="178"/>
        <end position="212"/>
    </location>
</feature>
<feature type="domain" description="Glycerol-3-phosphate dehydrogenase NAD-dependent C-terminal" evidence="9">
    <location>
        <begin position="750"/>
        <end position="806"/>
    </location>
</feature>
<evidence type="ECO:0000259" key="9">
    <source>
        <dbReference type="Pfam" id="PF07479"/>
    </source>
</evidence>
<evidence type="ECO:0000256" key="6">
    <source>
        <dbReference type="RuleBase" id="RU000437"/>
    </source>
</evidence>
<dbReference type="InterPro" id="IPR011990">
    <property type="entry name" value="TPR-like_helical_dom_sf"/>
</dbReference>
<dbReference type="SUPFAM" id="SSF48179">
    <property type="entry name" value="6-phosphogluconate dehydrogenase C-terminal domain-like"/>
    <property type="match status" value="1"/>
</dbReference>
<dbReference type="AlphaFoldDB" id="A0A0E0LAR6"/>
<accession>A0A0E0LAR6</accession>
<keyword evidence="6" id="KW-0520">NAD</keyword>
<feature type="repeat" description="PPR" evidence="5">
    <location>
        <begin position="380"/>
        <end position="414"/>
    </location>
</feature>
<evidence type="ECO:0000256" key="2">
    <source>
        <dbReference type="ARBA" id="ARBA00022737"/>
    </source>
</evidence>
<evidence type="ECO:0000256" key="3">
    <source>
        <dbReference type="ARBA" id="ARBA00022946"/>
    </source>
</evidence>
<dbReference type="PANTHER" id="PTHR47926:SF342">
    <property type="entry name" value="TETRATRICOPEPTIDE-LIKE HELICAL DOMAIN-CONTAINING PROTEIN-RELATED"/>
    <property type="match status" value="1"/>
</dbReference>
<dbReference type="Gramene" id="OPUNC06G11400.2">
    <property type="protein sequence ID" value="OPUNC06G11400.2"/>
    <property type="gene ID" value="OPUNC06G11400"/>
</dbReference>